<dbReference type="Pfam" id="PF14054">
    <property type="entry name" value="DUF4249"/>
    <property type="match status" value="1"/>
</dbReference>
<evidence type="ECO:0000256" key="1">
    <source>
        <dbReference type="SAM" id="SignalP"/>
    </source>
</evidence>
<reference evidence="3" key="1">
    <citation type="submission" date="2016-10" db="EMBL/GenBank/DDBJ databases">
        <authorList>
            <person name="Varghese N."/>
        </authorList>
    </citation>
    <scope>NUCLEOTIDE SEQUENCE [LARGE SCALE GENOMIC DNA]</scope>
    <source>
        <strain evidence="3">DSM 18820</strain>
    </source>
</reference>
<sequence length="273" mass="30348">MNFAKSLLYFMLPLLALLSSSCDMEKDIEVDLPAHKPQLVVECYLEPGKPIRALVLETAGYLDPIALPLVPEAEVIVTTHTGQRIKLSNRPTQNKESGRYFTHTSGEIMEGKPGDVYSIEVTDGKGRRVTGFTTILGQVPIAKVAWNFNDKDEAYLLTSFQDNGNTANWYRYMTHRDSLNHGAQRDFATSDELTNGIRVSYGSGYDYKEGDTLIVTLFHIEKQYYEFLSSTDAAKDANGNPFAQPAKINSSVTGGIGIFTNLAYDRKTVIITK</sequence>
<dbReference type="STRING" id="388950.GCA_001611675_00524"/>
<dbReference type="OrthoDB" id="1117499at2"/>
<evidence type="ECO:0000313" key="2">
    <source>
        <dbReference type="EMBL" id="SFU54564.1"/>
    </source>
</evidence>
<accession>A0A1I7H1I4</accession>
<dbReference type="RefSeq" id="WP_068836723.1">
    <property type="nucleotide sequence ID" value="NZ_BMXC01000001.1"/>
</dbReference>
<keyword evidence="3" id="KW-1185">Reference proteome</keyword>
<dbReference type="InterPro" id="IPR025345">
    <property type="entry name" value="DUF4249"/>
</dbReference>
<dbReference type="EMBL" id="FPCA01000001">
    <property type="protein sequence ID" value="SFU54564.1"/>
    <property type="molecule type" value="Genomic_DNA"/>
</dbReference>
<dbReference type="AlphaFoldDB" id="A0A1I7H1I4"/>
<keyword evidence="1" id="KW-0732">Signal</keyword>
<feature type="signal peptide" evidence="1">
    <location>
        <begin position="1"/>
        <end position="25"/>
    </location>
</feature>
<proteinExistence type="predicted"/>
<dbReference type="Proteomes" id="UP000182491">
    <property type="component" value="Unassembled WGS sequence"/>
</dbReference>
<organism evidence="2 3">
    <name type="scientific">Pontibacter akesuensis</name>
    <dbReference type="NCBI Taxonomy" id="388950"/>
    <lineage>
        <taxon>Bacteria</taxon>
        <taxon>Pseudomonadati</taxon>
        <taxon>Bacteroidota</taxon>
        <taxon>Cytophagia</taxon>
        <taxon>Cytophagales</taxon>
        <taxon>Hymenobacteraceae</taxon>
        <taxon>Pontibacter</taxon>
    </lineage>
</organism>
<feature type="chain" id="PRO_5010315309" description="DUF4249 domain-containing protein" evidence="1">
    <location>
        <begin position="26"/>
        <end position="273"/>
    </location>
</feature>
<name>A0A1I7H1I4_9BACT</name>
<gene>
    <name evidence="2" type="ORF">SAMN04487941_1426</name>
</gene>
<evidence type="ECO:0000313" key="3">
    <source>
        <dbReference type="Proteomes" id="UP000182491"/>
    </source>
</evidence>
<protein>
    <recommendedName>
        <fullName evidence="4">DUF4249 domain-containing protein</fullName>
    </recommendedName>
</protein>
<evidence type="ECO:0008006" key="4">
    <source>
        <dbReference type="Google" id="ProtNLM"/>
    </source>
</evidence>
<dbReference type="PROSITE" id="PS51257">
    <property type="entry name" value="PROKAR_LIPOPROTEIN"/>
    <property type="match status" value="1"/>
</dbReference>